<keyword evidence="3" id="KW-0645">Protease</keyword>
<dbReference type="FunFam" id="2.40.10.10:FF:000146">
    <property type="entry name" value="Serine protease 53"/>
    <property type="match status" value="1"/>
</dbReference>
<keyword evidence="13" id="KW-1185">Reference proteome</keyword>
<dbReference type="InterPro" id="IPR001314">
    <property type="entry name" value="Peptidase_S1A"/>
</dbReference>
<dbReference type="PROSITE" id="PS50240">
    <property type="entry name" value="TRYPSIN_DOM"/>
    <property type="match status" value="1"/>
</dbReference>
<feature type="compositionally biased region" description="Polar residues" evidence="9">
    <location>
        <begin position="210"/>
        <end position="223"/>
    </location>
</feature>
<dbReference type="AlphaFoldDB" id="A0A6G0TS92"/>
<dbReference type="InterPro" id="IPR031986">
    <property type="entry name" value="GD_N"/>
</dbReference>
<evidence type="ECO:0000313" key="12">
    <source>
        <dbReference type="EMBL" id="KAE9537519.1"/>
    </source>
</evidence>
<evidence type="ECO:0000259" key="11">
    <source>
        <dbReference type="PROSITE" id="PS50240"/>
    </source>
</evidence>
<dbReference type="OrthoDB" id="8170759at2759"/>
<feature type="domain" description="Peptidase S1" evidence="11">
    <location>
        <begin position="375"/>
        <end position="626"/>
    </location>
</feature>
<feature type="region of interest" description="Disordered" evidence="9">
    <location>
        <begin position="300"/>
        <end position="358"/>
    </location>
</feature>
<dbReference type="SMART" id="SM00020">
    <property type="entry name" value="Tryp_SPc"/>
    <property type="match status" value="1"/>
</dbReference>
<dbReference type="InterPro" id="IPR043504">
    <property type="entry name" value="Peptidase_S1_PA_chymotrypsin"/>
</dbReference>
<protein>
    <recommendedName>
        <fullName evidence="11">Peptidase S1 domain-containing protein</fullName>
    </recommendedName>
</protein>
<keyword evidence="6" id="KW-0720">Serine protease</keyword>
<evidence type="ECO:0000256" key="3">
    <source>
        <dbReference type="ARBA" id="ARBA00022670"/>
    </source>
</evidence>
<dbReference type="Pfam" id="PF16030">
    <property type="entry name" value="GD_N"/>
    <property type="match status" value="1"/>
</dbReference>
<dbReference type="GO" id="GO:0005576">
    <property type="term" value="C:extracellular region"/>
    <property type="evidence" value="ECO:0007669"/>
    <property type="project" value="UniProtKB-SubCell"/>
</dbReference>
<comment type="subcellular location">
    <subcellularLocation>
        <location evidence="1">Secreted</location>
    </subcellularLocation>
</comment>
<dbReference type="InterPro" id="IPR009003">
    <property type="entry name" value="Peptidase_S1_PA"/>
</dbReference>
<keyword evidence="2" id="KW-0964">Secreted</keyword>
<dbReference type="EMBL" id="VYZN01000018">
    <property type="protein sequence ID" value="KAE9537519.1"/>
    <property type="molecule type" value="Genomic_DNA"/>
</dbReference>
<dbReference type="PANTHER" id="PTHR24260:SF143">
    <property type="entry name" value="SERINE PROTEASE GD-LIKE PROTEIN"/>
    <property type="match status" value="1"/>
</dbReference>
<dbReference type="InterPro" id="IPR018114">
    <property type="entry name" value="TRYPSIN_HIS"/>
</dbReference>
<dbReference type="GO" id="GO:0006508">
    <property type="term" value="P:proteolysis"/>
    <property type="evidence" value="ECO:0007669"/>
    <property type="project" value="UniProtKB-KW"/>
</dbReference>
<evidence type="ECO:0000256" key="10">
    <source>
        <dbReference type="SAM" id="SignalP"/>
    </source>
</evidence>
<evidence type="ECO:0000256" key="6">
    <source>
        <dbReference type="ARBA" id="ARBA00022825"/>
    </source>
</evidence>
<proteinExistence type="predicted"/>
<evidence type="ECO:0000256" key="1">
    <source>
        <dbReference type="ARBA" id="ARBA00004613"/>
    </source>
</evidence>
<dbReference type="SUPFAM" id="SSF50494">
    <property type="entry name" value="Trypsin-like serine proteases"/>
    <property type="match status" value="1"/>
</dbReference>
<feature type="compositionally biased region" description="Low complexity" evidence="9">
    <location>
        <begin position="225"/>
        <end position="240"/>
    </location>
</feature>
<reference evidence="12 13" key="1">
    <citation type="submission" date="2019-08" db="EMBL/GenBank/DDBJ databases">
        <title>The genome of the soybean aphid Biotype 1, its phylome, world population structure and adaptation to the North American continent.</title>
        <authorList>
            <person name="Giordano R."/>
            <person name="Donthu R.K."/>
            <person name="Hernandez A.G."/>
            <person name="Wright C.L."/>
            <person name="Zimin A.V."/>
        </authorList>
    </citation>
    <scope>NUCLEOTIDE SEQUENCE [LARGE SCALE GENOMIC DNA]</scope>
    <source>
        <tissue evidence="12">Whole aphids</tissue>
    </source>
</reference>
<dbReference type="Proteomes" id="UP000475862">
    <property type="component" value="Unassembled WGS sequence"/>
</dbReference>
<evidence type="ECO:0000256" key="7">
    <source>
        <dbReference type="ARBA" id="ARBA00023145"/>
    </source>
</evidence>
<dbReference type="GO" id="GO:0004252">
    <property type="term" value="F:serine-type endopeptidase activity"/>
    <property type="evidence" value="ECO:0007669"/>
    <property type="project" value="InterPro"/>
</dbReference>
<accession>A0A6G0TS92</accession>
<evidence type="ECO:0000256" key="8">
    <source>
        <dbReference type="ARBA" id="ARBA00023157"/>
    </source>
</evidence>
<dbReference type="Gene3D" id="2.40.10.10">
    <property type="entry name" value="Trypsin-like serine proteases"/>
    <property type="match status" value="1"/>
</dbReference>
<comment type="caution">
    <text evidence="12">The sequence shown here is derived from an EMBL/GenBank/DDBJ whole genome shotgun (WGS) entry which is preliminary data.</text>
</comment>
<dbReference type="InterPro" id="IPR051333">
    <property type="entry name" value="CLIP_Serine_Protease"/>
</dbReference>
<evidence type="ECO:0000256" key="5">
    <source>
        <dbReference type="ARBA" id="ARBA00022801"/>
    </source>
</evidence>
<evidence type="ECO:0000313" key="13">
    <source>
        <dbReference type="Proteomes" id="UP000475862"/>
    </source>
</evidence>
<keyword evidence="5" id="KW-0378">Hydrolase</keyword>
<gene>
    <name evidence="12" type="ORF">AGLY_006542</name>
</gene>
<feature type="compositionally biased region" description="Polar residues" evidence="9">
    <location>
        <begin position="318"/>
        <end position="342"/>
    </location>
</feature>
<feature type="chain" id="PRO_5026068640" description="Peptidase S1 domain-containing protein" evidence="10">
    <location>
        <begin position="27"/>
        <end position="626"/>
    </location>
</feature>
<dbReference type="PRINTS" id="PR00722">
    <property type="entry name" value="CHYMOTRYPSIN"/>
</dbReference>
<feature type="compositionally biased region" description="Polar residues" evidence="9">
    <location>
        <begin position="260"/>
        <end position="271"/>
    </location>
</feature>
<dbReference type="PROSITE" id="PS00134">
    <property type="entry name" value="TRYPSIN_HIS"/>
    <property type="match status" value="1"/>
</dbReference>
<name>A0A6G0TS92_APHGL</name>
<dbReference type="PANTHER" id="PTHR24260">
    <property type="match status" value="1"/>
</dbReference>
<dbReference type="Pfam" id="PF00089">
    <property type="entry name" value="Trypsin"/>
    <property type="match status" value="1"/>
</dbReference>
<keyword evidence="4 10" id="KW-0732">Signal</keyword>
<organism evidence="12 13">
    <name type="scientific">Aphis glycines</name>
    <name type="common">Soybean aphid</name>
    <dbReference type="NCBI Taxonomy" id="307491"/>
    <lineage>
        <taxon>Eukaryota</taxon>
        <taxon>Metazoa</taxon>
        <taxon>Ecdysozoa</taxon>
        <taxon>Arthropoda</taxon>
        <taxon>Hexapoda</taxon>
        <taxon>Insecta</taxon>
        <taxon>Pterygota</taxon>
        <taxon>Neoptera</taxon>
        <taxon>Paraneoptera</taxon>
        <taxon>Hemiptera</taxon>
        <taxon>Sternorrhyncha</taxon>
        <taxon>Aphidomorpha</taxon>
        <taxon>Aphidoidea</taxon>
        <taxon>Aphididae</taxon>
        <taxon>Aphidini</taxon>
        <taxon>Aphis</taxon>
        <taxon>Aphis</taxon>
    </lineage>
</organism>
<sequence>MVRQQPLPICGLLLFACMLLASLSSAAHPPSPCPDTFVYEGSEPENNRWYGEISLRTDESLVGIRLDVELDRPADLMVSWMGEITTNDNMKFTVLNLNQKLKPGPPVLSRIMVKFNRSTGSPKLRFIRLNGRKICPEDLNYSSGYGEESRPSQRPPQSTRRPDPEFGADPDEYPANSGSTNHHDKNTYPVNGVTNNHRDKDNPVRPGSDYSPQDNRPTTTEGLYTTRKPNRGTTSTTTTPPRNPYEQGNINGNGNGNGNRPNTVTLQASSTDTNSDINGVINELLQNQNSRNKTVIITVIDENHNNRPNGGTDGGSATRPNVSNNRPSSQQTSQKPNSNQQINNGGTSGSYTGSVNSLSSSGPSCGEVKMAVPLVTAGQSTYRGQWPWHVALYLIEGINLSYHCGGSLISKNKVITAAHCVTQKLNDAVLNSTKIVVYLGKYHQLQYSDELGVQIKQVVRIKVYPSYNSSSYYGDIAMLTLSSDAEFTSYVTPVCLWEERSDSLDDIVDKDGTVVGWGFDENNTPTEELKMAKMPVVSQETCLWSYPQFYSEFTSDRTFCAGFRNGTSVCNGDSGGGMVFVRNHRWYLRGIVSLTVAKDGLRVCDTKHYVVFTDVAKYSDFVRKNL</sequence>
<keyword evidence="8" id="KW-1015">Disulfide bond</keyword>
<feature type="region of interest" description="Disordered" evidence="9">
    <location>
        <begin position="139"/>
        <end position="271"/>
    </location>
</feature>
<feature type="signal peptide" evidence="10">
    <location>
        <begin position="1"/>
        <end position="26"/>
    </location>
</feature>
<evidence type="ECO:0000256" key="4">
    <source>
        <dbReference type="ARBA" id="ARBA00022729"/>
    </source>
</evidence>
<dbReference type="PROSITE" id="PS51257">
    <property type="entry name" value="PROKAR_LIPOPROTEIN"/>
    <property type="match status" value="1"/>
</dbReference>
<evidence type="ECO:0000256" key="2">
    <source>
        <dbReference type="ARBA" id="ARBA00022525"/>
    </source>
</evidence>
<dbReference type="CDD" id="cd00190">
    <property type="entry name" value="Tryp_SPc"/>
    <property type="match status" value="1"/>
</dbReference>
<evidence type="ECO:0000256" key="9">
    <source>
        <dbReference type="SAM" id="MobiDB-lite"/>
    </source>
</evidence>
<dbReference type="InterPro" id="IPR001254">
    <property type="entry name" value="Trypsin_dom"/>
</dbReference>
<feature type="compositionally biased region" description="Low complexity" evidence="9">
    <location>
        <begin position="343"/>
        <end position="358"/>
    </location>
</feature>
<keyword evidence="7" id="KW-0865">Zymogen</keyword>